<dbReference type="AlphaFoldDB" id="A0AAE0G768"/>
<keyword evidence="3" id="KW-1185">Reference proteome</keyword>
<evidence type="ECO:0000313" key="2">
    <source>
        <dbReference type="EMBL" id="KAK3272543.1"/>
    </source>
</evidence>
<evidence type="ECO:0000313" key="3">
    <source>
        <dbReference type="Proteomes" id="UP001190700"/>
    </source>
</evidence>
<dbReference type="GO" id="GO:0003677">
    <property type="term" value="F:DNA binding"/>
    <property type="evidence" value="ECO:0007669"/>
    <property type="project" value="InterPro"/>
</dbReference>
<organism evidence="2 3">
    <name type="scientific">Cymbomonas tetramitiformis</name>
    <dbReference type="NCBI Taxonomy" id="36881"/>
    <lineage>
        <taxon>Eukaryota</taxon>
        <taxon>Viridiplantae</taxon>
        <taxon>Chlorophyta</taxon>
        <taxon>Pyramimonadophyceae</taxon>
        <taxon>Pyramimonadales</taxon>
        <taxon>Pyramimonadaceae</taxon>
        <taxon>Cymbomonas</taxon>
    </lineage>
</organism>
<feature type="region of interest" description="Disordered" evidence="1">
    <location>
        <begin position="1"/>
        <end position="20"/>
    </location>
</feature>
<feature type="region of interest" description="Disordered" evidence="1">
    <location>
        <begin position="69"/>
        <end position="139"/>
    </location>
</feature>
<dbReference type="Gene3D" id="1.10.443.20">
    <property type="entry name" value="Centromere DNA-binding protein complex CBF3 subunit, domain 2"/>
    <property type="match status" value="1"/>
</dbReference>
<dbReference type="EMBL" id="LGRX02008909">
    <property type="protein sequence ID" value="KAK3272543.1"/>
    <property type="molecule type" value="Genomic_DNA"/>
</dbReference>
<protein>
    <submittedName>
        <fullName evidence="2">Uncharacterized protein</fullName>
    </submittedName>
</protein>
<name>A0AAE0G768_9CHLO</name>
<comment type="caution">
    <text evidence="2">The sequence shown here is derived from an EMBL/GenBank/DDBJ whole genome shotgun (WGS) entry which is preliminary data.</text>
</comment>
<evidence type="ECO:0000256" key="1">
    <source>
        <dbReference type="SAM" id="MobiDB-lite"/>
    </source>
</evidence>
<gene>
    <name evidence="2" type="ORF">CYMTET_19168</name>
</gene>
<proteinExistence type="predicted"/>
<sequence>MTSSLRVKGEEEAEEERVEGVGVPKTMPYHVDKDVVDHRWLCMHRLSSEAEGWLCIHRLSPEGGRVALRAPAPPPGLQSAPPRAPRATSNTTSDAREAVHERGGASSLNVGVLTPDEKEAIAKKKRRARRKNTSKAHKTGIRRWEHFREFLPIPPYAKRTEKLSECITDDIGIANLTSIVSRLGELEYARKADKLTLKVFEKVHSSLQHTFEEQLLLDGNVTPKHEKPKLTHNIHYCATIKEIDWNLRQQTKARGVDPQKRTAMRTMTIEQLQGLLRRLINLPGIEAARDLAIATYSIVSLSRSDEVRAIYLPDFVAPRVMPNIGPCLYKVVPVVVRECKTMEHGEISYTGSGRHSSELACFHGGNGRYLVIRFGKEKGDMGDIIPNPKEDPEGFMKLAMFHGYSEDGTISYTQMATNFAKHFADESIDIETLLHSFRILGSIILDDQGLELNTVLRMGHWLHTALTQSYLKFSPADGLLGAGWWPNAAKKDFDTFWHPRFFPDVMEIVKEIAPWIFALEETFEKFQIH</sequence>
<accession>A0AAE0G768</accession>
<feature type="compositionally biased region" description="Basic and acidic residues" evidence="1">
    <location>
        <begin position="94"/>
        <end position="103"/>
    </location>
</feature>
<dbReference type="Proteomes" id="UP001190700">
    <property type="component" value="Unassembled WGS sequence"/>
</dbReference>
<dbReference type="InterPro" id="IPR038279">
    <property type="entry name" value="Ndc10_dom2_sf"/>
</dbReference>
<feature type="compositionally biased region" description="Basic residues" evidence="1">
    <location>
        <begin position="123"/>
        <end position="139"/>
    </location>
</feature>
<reference evidence="2 3" key="1">
    <citation type="journal article" date="2015" name="Genome Biol. Evol.">
        <title>Comparative Genomics of a Bacterivorous Green Alga Reveals Evolutionary Causalities and Consequences of Phago-Mixotrophic Mode of Nutrition.</title>
        <authorList>
            <person name="Burns J.A."/>
            <person name="Paasch A."/>
            <person name="Narechania A."/>
            <person name="Kim E."/>
        </authorList>
    </citation>
    <scope>NUCLEOTIDE SEQUENCE [LARGE SCALE GENOMIC DNA]</scope>
    <source>
        <strain evidence="2 3">PLY_AMNH</strain>
    </source>
</reference>